<dbReference type="KEGG" id="mcos:GM418_21255"/>
<evidence type="ECO:0000256" key="4">
    <source>
        <dbReference type="ARBA" id="ARBA00022475"/>
    </source>
</evidence>
<dbReference type="RefSeq" id="WP_158869240.1">
    <property type="nucleotide sequence ID" value="NZ_CP046401.1"/>
</dbReference>
<dbReference type="Pfam" id="PF01544">
    <property type="entry name" value="CorA"/>
    <property type="match status" value="1"/>
</dbReference>
<accession>A0A6I6K110</accession>
<keyword evidence="6 12" id="KW-0460">Magnesium</keyword>
<feature type="transmembrane region" description="Helical" evidence="12">
    <location>
        <begin position="328"/>
        <end position="348"/>
    </location>
</feature>
<dbReference type="InterPro" id="IPR004488">
    <property type="entry name" value="Mg/Co-transport_prot_CorA"/>
</dbReference>
<keyword evidence="14" id="KW-1185">Reference proteome</keyword>
<keyword evidence="7 12" id="KW-1133">Transmembrane helix</keyword>
<feature type="transmembrane region" description="Helical" evidence="12">
    <location>
        <begin position="296"/>
        <end position="316"/>
    </location>
</feature>
<reference evidence="13 14" key="1">
    <citation type="submission" date="2019-11" db="EMBL/GenBank/DDBJ databases">
        <authorList>
            <person name="Zheng R.K."/>
            <person name="Sun C.M."/>
        </authorList>
    </citation>
    <scope>NUCLEOTIDE SEQUENCE [LARGE SCALE GENOMIC DNA]</scope>
    <source>
        <strain evidence="13 14">WC007</strain>
    </source>
</reference>
<evidence type="ECO:0000256" key="12">
    <source>
        <dbReference type="RuleBase" id="RU362010"/>
    </source>
</evidence>
<dbReference type="GO" id="GO:0050897">
    <property type="term" value="F:cobalt ion binding"/>
    <property type="evidence" value="ECO:0007669"/>
    <property type="project" value="TreeGrafter"/>
</dbReference>
<keyword evidence="4 12" id="KW-1003">Cell membrane</keyword>
<proteinExistence type="inferred from homology"/>
<dbReference type="GO" id="GO:0005886">
    <property type="term" value="C:plasma membrane"/>
    <property type="evidence" value="ECO:0007669"/>
    <property type="project" value="UniProtKB-SubCell"/>
</dbReference>
<keyword evidence="9 12" id="KW-0472">Membrane</keyword>
<name>A0A6I6K110_9BACT</name>
<evidence type="ECO:0000256" key="7">
    <source>
        <dbReference type="ARBA" id="ARBA00022989"/>
    </source>
</evidence>
<dbReference type="InterPro" id="IPR045863">
    <property type="entry name" value="CorA_TM1_TM2"/>
</dbReference>
<dbReference type="AlphaFoldDB" id="A0A6I6K110"/>
<evidence type="ECO:0000256" key="6">
    <source>
        <dbReference type="ARBA" id="ARBA00022842"/>
    </source>
</evidence>
<dbReference type="Gene3D" id="3.30.460.20">
    <property type="entry name" value="CorA soluble domain-like"/>
    <property type="match status" value="1"/>
</dbReference>
<protein>
    <recommendedName>
        <fullName evidence="12">Magnesium transport protein CorA</fullName>
    </recommendedName>
</protein>
<evidence type="ECO:0000256" key="3">
    <source>
        <dbReference type="ARBA" id="ARBA00022448"/>
    </source>
</evidence>
<dbReference type="SUPFAM" id="SSF144083">
    <property type="entry name" value="Magnesium transport protein CorA, transmembrane region"/>
    <property type="match status" value="1"/>
</dbReference>
<evidence type="ECO:0000313" key="13">
    <source>
        <dbReference type="EMBL" id="QGY46102.1"/>
    </source>
</evidence>
<dbReference type="SUPFAM" id="SSF143865">
    <property type="entry name" value="CorA soluble domain-like"/>
    <property type="match status" value="1"/>
</dbReference>
<keyword evidence="5 12" id="KW-0812">Transmembrane</keyword>
<evidence type="ECO:0000256" key="2">
    <source>
        <dbReference type="ARBA" id="ARBA00009765"/>
    </source>
</evidence>
<dbReference type="PANTHER" id="PTHR46494:SF1">
    <property type="entry name" value="CORA FAMILY METAL ION TRANSPORTER (EUROFUNG)"/>
    <property type="match status" value="1"/>
</dbReference>
<dbReference type="Proteomes" id="UP000428260">
    <property type="component" value="Chromosome"/>
</dbReference>
<evidence type="ECO:0000256" key="5">
    <source>
        <dbReference type="ARBA" id="ARBA00022692"/>
    </source>
</evidence>
<dbReference type="InterPro" id="IPR045861">
    <property type="entry name" value="CorA_cytoplasmic_dom"/>
</dbReference>
<keyword evidence="3 12" id="KW-0813">Transport</keyword>
<evidence type="ECO:0000256" key="9">
    <source>
        <dbReference type="ARBA" id="ARBA00023136"/>
    </source>
</evidence>
<evidence type="ECO:0000313" key="14">
    <source>
        <dbReference type="Proteomes" id="UP000428260"/>
    </source>
</evidence>
<comment type="function">
    <text evidence="11">Mediates influx of magnesium ions. Alternates between open and closed states. Activated by low cytoplasmic Mg(2+) levels. Inactive when cytoplasmic Mg(2+) levels are high.</text>
</comment>
<dbReference type="InterPro" id="IPR002523">
    <property type="entry name" value="MgTranspt_CorA/ZnTranspt_ZntB"/>
</dbReference>
<dbReference type="GO" id="GO:0000287">
    <property type="term" value="F:magnesium ion binding"/>
    <property type="evidence" value="ECO:0007669"/>
    <property type="project" value="TreeGrafter"/>
</dbReference>
<dbReference type="NCBIfam" id="TIGR00383">
    <property type="entry name" value="corA"/>
    <property type="match status" value="1"/>
</dbReference>
<evidence type="ECO:0000256" key="8">
    <source>
        <dbReference type="ARBA" id="ARBA00023065"/>
    </source>
</evidence>
<dbReference type="GO" id="GO:0015095">
    <property type="term" value="F:magnesium ion transmembrane transporter activity"/>
    <property type="evidence" value="ECO:0007669"/>
    <property type="project" value="UniProtKB-UniRule"/>
</dbReference>
<gene>
    <name evidence="12 13" type="primary">corA</name>
    <name evidence="13" type="ORF">GM418_21255</name>
</gene>
<evidence type="ECO:0000256" key="11">
    <source>
        <dbReference type="ARBA" id="ARBA00045497"/>
    </source>
</evidence>
<dbReference type="CDD" id="cd12828">
    <property type="entry name" value="TmCorA-like_1"/>
    <property type="match status" value="1"/>
</dbReference>
<dbReference type="FunFam" id="1.20.58.340:FF:000004">
    <property type="entry name" value="Magnesium transport protein CorA"/>
    <property type="match status" value="1"/>
</dbReference>
<sequence length="354" mass="41153">MARFIKDISATKGQAPGSLIFIGDQKIATPIIKVMEYDTDSLIEKELTGINEGAINTKAQGVTWINIFGIHDIDMIQKMGELFEIHPLLLEDILNTDQRPKYLDKENHNALILNILQFNILANEITAEQITIILGQHFVLTLHESQGDIFEPVRERIRNKKSKARLNESDYLAYALLDTIVDNYIILIETIGRKVEDLEDRIFSHKDAKIAEEIYNLKTELNFLRKSIRPVGDLMIHLFKSEHSLFKKKNFHYLKDLSELVIHAIDVIELYSNMVSDQLSIYNANLNSRMNEVMRVLTIFASIFIPLTFFAGVYGMNFSYFPEIEFKYSYPLFWLVTLSIIVSLIFFFRKRKWF</sequence>
<comment type="subcellular location">
    <subcellularLocation>
        <location evidence="1">Cell membrane</location>
        <topology evidence="1">Multi-pass membrane protein</topology>
    </subcellularLocation>
    <subcellularLocation>
        <location evidence="12">Membrane</location>
        <topology evidence="12">Multi-pass membrane protein</topology>
    </subcellularLocation>
</comment>
<dbReference type="Gene3D" id="1.20.58.340">
    <property type="entry name" value="Magnesium transport protein CorA, transmembrane region"/>
    <property type="match status" value="2"/>
</dbReference>
<dbReference type="PANTHER" id="PTHR46494">
    <property type="entry name" value="CORA FAMILY METAL ION TRANSPORTER (EUROFUNG)"/>
    <property type="match status" value="1"/>
</dbReference>
<dbReference type="EMBL" id="CP046401">
    <property type="protein sequence ID" value="QGY46102.1"/>
    <property type="molecule type" value="Genomic_DNA"/>
</dbReference>
<evidence type="ECO:0000256" key="1">
    <source>
        <dbReference type="ARBA" id="ARBA00004651"/>
    </source>
</evidence>
<evidence type="ECO:0000256" key="10">
    <source>
        <dbReference type="ARBA" id="ARBA00034269"/>
    </source>
</evidence>
<keyword evidence="8 12" id="KW-0406">Ion transport</keyword>
<organism evidence="13 14">
    <name type="scientific">Maribellus comscasis</name>
    <dbReference type="NCBI Taxonomy" id="2681766"/>
    <lineage>
        <taxon>Bacteria</taxon>
        <taxon>Pseudomonadati</taxon>
        <taxon>Bacteroidota</taxon>
        <taxon>Bacteroidia</taxon>
        <taxon>Marinilabiliales</taxon>
        <taxon>Prolixibacteraceae</taxon>
        <taxon>Maribellus</taxon>
    </lineage>
</organism>
<comment type="similarity">
    <text evidence="2 12">Belongs to the CorA metal ion transporter (MIT) (TC 1.A.35) family.</text>
</comment>
<dbReference type="GO" id="GO:0015087">
    <property type="term" value="F:cobalt ion transmembrane transporter activity"/>
    <property type="evidence" value="ECO:0007669"/>
    <property type="project" value="UniProtKB-UniRule"/>
</dbReference>
<comment type="catalytic activity">
    <reaction evidence="10">
        <text>Mg(2+)(in) = Mg(2+)(out)</text>
        <dbReference type="Rhea" id="RHEA:29827"/>
        <dbReference type="ChEBI" id="CHEBI:18420"/>
    </reaction>
</comment>